<dbReference type="PROSITE" id="PS50005">
    <property type="entry name" value="TPR"/>
    <property type="match status" value="1"/>
</dbReference>
<dbReference type="InterPro" id="IPR019734">
    <property type="entry name" value="TPR_rpt"/>
</dbReference>
<feature type="chain" id="PRO_5045195909" description="Tetratricopeptide repeat protein" evidence="2">
    <location>
        <begin position="26"/>
        <end position="1204"/>
    </location>
</feature>
<evidence type="ECO:0000313" key="4">
    <source>
        <dbReference type="Proteomes" id="UP001501410"/>
    </source>
</evidence>
<sequence length="1204" mass="136628">MKIRRFFHFLFLLLLAVSFGPAVYAQQPVKDSLQMARQRSSDSLKQALKQRADSMAAIRKYRESKHYLDSVQRVKQAHLDSVRDARKEVTDALNARRKESLDSAIAARKLISDANKSRMQRRTDSLSSIRKYRESKHYKDSVTRQRNVKLDSIRSFRQHIIDSAKDSRKKILDSSVAARKKITDSARAIIKHKSDSLAVIRKYRESKRYRDSVQVTRQSRLDSIKAVRKIYSDNILSQRKKMLDSMTKARKERLDSVAKVRKFKADSLKVIRDARADSLAKKKEAREKQLKADQKKKEDKMKLAFELKIKKKHEAWSNEKMLKKKWSLLRRTFQNMFTRYNYYYNAHRKMEEARQNMLRRKKDDFEKTIPLFPFDPNKDSTVFASDMDTIIRKASIGIQIHDPRTKWADDLYLLMGQAYYYKGNYDMAEKVFKYVIGMKNTNIYKNMKKKPKTVKSDGSPLEKERKGILKFLKHKPVHNDAVLWLTRTYTDSKRISEAEAILDLLDASTTLSEKMKGKIALERANLFIQQGATRAASEQLSKVAKSKAIDNITRQRASFLNGQLQMDMGIYDSAANSFKTNIALHPAIDMDFYARKYMAASVASGGGDQTKSMIALKRLLKDGKYAPYYEQVYFILGRLAANSGNDAEAISSFTKSLQQPKTTKKQKAITFAAIGNIQYRNGQYAQAQRSYDSASYFSKGAENDPDVVLAIRRAKSLDKIKDPSIQLHAQDSLLKLSAMSEKEQKAAIRRYLKYLEKQKADSANMAANAGAESSLAASGAAGSGSSGWYFASPVAVQQGYNDFKRKWGSRPLADNWRRGSALTGISSGSGSSDTTDVEEETSPELTEAALFAAIPRKESELANVRKKIILSYLTLADAYVNDVEEYKEALNTLDTLDARYPNHEYPDQVLSLRYKAQLRLNNLEQAEKYRSELMEKYAASEYAKALGNSVNDTTDTKAVQSDVATFYEETYDAVMNRDYTSVITRSAKAQRNFGDPVYTRKFRILEALAYAGAQQYTVADSLITKYIKEYPADSLRPWADAIVKNIKEQRAADTTGDSAKVVIPKALADSALAAAAKPVVPVIPDTYTYKPKMKHYCIFLFGKPDAKTAGFRSGISDYSRMKEGKVLDATQQMLNADECMVVCKEFDNAKSALAFMNMAKKEPLLFREIPAGSYKSFVISQENFLKLVADKSAAAYLKFYGSKY</sequence>
<reference evidence="4" key="1">
    <citation type="journal article" date="2019" name="Int. J. Syst. Evol. Microbiol.">
        <title>The Global Catalogue of Microorganisms (GCM) 10K type strain sequencing project: providing services to taxonomists for standard genome sequencing and annotation.</title>
        <authorList>
            <consortium name="The Broad Institute Genomics Platform"/>
            <consortium name="The Broad Institute Genome Sequencing Center for Infectious Disease"/>
            <person name="Wu L."/>
            <person name="Ma J."/>
        </authorList>
    </citation>
    <scope>NUCLEOTIDE SEQUENCE [LARGE SCALE GENOMIC DNA]</scope>
    <source>
        <strain evidence="4">JCM 31921</strain>
    </source>
</reference>
<dbReference type="SMART" id="SM00028">
    <property type="entry name" value="TPR"/>
    <property type="match status" value="4"/>
</dbReference>
<keyword evidence="1" id="KW-0802">TPR repeat</keyword>
<dbReference type="EMBL" id="BAABEZ010000022">
    <property type="protein sequence ID" value="GAA4453534.1"/>
    <property type="molecule type" value="Genomic_DNA"/>
</dbReference>
<feature type="repeat" description="TPR" evidence="1">
    <location>
        <begin position="409"/>
        <end position="442"/>
    </location>
</feature>
<keyword evidence="4" id="KW-1185">Reference proteome</keyword>
<feature type="signal peptide" evidence="2">
    <location>
        <begin position="1"/>
        <end position="25"/>
    </location>
</feature>
<dbReference type="RefSeq" id="WP_344824537.1">
    <property type="nucleotide sequence ID" value="NZ_BAABEZ010000022.1"/>
</dbReference>
<comment type="caution">
    <text evidence="3">The sequence shown here is derived from an EMBL/GenBank/DDBJ whole genome shotgun (WGS) entry which is preliminary data.</text>
</comment>
<evidence type="ECO:0000313" key="3">
    <source>
        <dbReference type="EMBL" id="GAA4453534.1"/>
    </source>
</evidence>
<keyword evidence="2" id="KW-0732">Signal</keyword>
<organism evidence="3 4">
    <name type="scientific">Rurimicrobium arvi</name>
    <dbReference type="NCBI Taxonomy" id="2049916"/>
    <lineage>
        <taxon>Bacteria</taxon>
        <taxon>Pseudomonadati</taxon>
        <taxon>Bacteroidota</taxon>
        <taxon>Chitinophagia</taxon>
        <taxon>Chitinophagales</taxon>
        <taxon>Chitinophagaceae</taxon>
        <taxon>Rurimicrobium</taxon>
    </lineage>
</organism>
<proteinExistence type="predicted"/>
<dbReference type="Gene3D" id="1.25.40.10">
    <property type="entry name" value="Tetratricopeptide repeat domain"/>
    <property type="match status" value="3"/>
</dbReference>
<evidence type="ECO:0000256" key="2">
    <source>
        <dbReference type="SAM" id="SignalP"/>
    </source>
</evidence>
<dbReference type="SUPFAM" id="SSF48452">
    <property type="entry name" value="TPR-like"/>
    <property type="match status" value="2"/>
</dbReference>
<name>A0ABP8MP43_9BACT</name>
<dbReference type="Proteomes" id="UP001501410">
    <property type="component" value="Unassembled WGS sequence"/>
</dbReference>
<protein>
    <recommendedName>
        <fullName evidence="5">Tetratricopeptide repeat protein</fullName>
    </recommendedName>
</protein>
<gene>
    <name evidence="3" type="ORF">GCM10023092_14040</name>
</gene>
<evidence type="ECO:0008006" key="5">
    <source>
        <dbReference type="Google" id="ProtNLM"/>
    </source>
</evidence>
<dbReference type="InterPro" id="IPR011990">
    <property type="entry name" value="TPR-like_helical_dom_sf"/>
</dbReference>
<evidence type="ECO:0000256" key="1">
    <source>
        <dbReference type="PROSITE-ProRule" id="PRU00339"/>
    </source>
</evidence>
<accession>A0ABP8MP43</accession>